<dbReference type="Gene3D" id="1.10.238.10">
    <property type="entry name" value="EF-hand"/>
    <property type="match status" value="1"/>
</dbReference>
<dbReference type="InterPro" id="IPR051426">
    <property type="entry name" value="Peflin/Sorcin_CaBP"/>
</dbReference>
<reference evidence="7 8" key="1">
    <citation type="journal article" date="2013" name="BMC Genomics">
        <title>Reconstruction of the lipid metabolism for the microalga Monoraphidium neglectum from its genome sequence reveals characteristics suitable for biofuel production.</title>
        <authorList>
            <person name="Bogen C."/>
            <person name="Al-Dilaimi A."/>
            <person name="Albersmeier A."/>
            <person name="Wichmann J."/>
            <person name="Grundmann M."/>
            <person name="Rupp O."/>
            <person name="Lauersen K.J."/>
            <person name="Blifernez-Klassen O."/>
            <person name="Kalinowski J."/>
            <person name="Goesmann A."/>
            <person name="Mussgnug J.H."/>
            <person name="Kruse O."/>
        </authorList>
    </citation>
    <scope>NUCLEOTIDE SEQUENCE [LARGE SCALE GENOMIC DNA]</scope>
    <source>
        <strain evidence="7 8">SAG 48.87</strain>
    </source>
</reference>
<accession>A0A0D2MER3</accession>
<keyword evidence="5" id="KW-0106">Calcium</keyword>
<evidence type="ECO:0000256" key="1">
    <source>
        <dbReference type="ARBA" id="ARBA00004496"/>
    </source>
</evidence>
<dbReference type="PANTHER" id="PTHR46212">
    <property type="entry name" value="PEFLIN"/>
    <property type="match status" value="1"/>
</dbReference>
<gene>
    <name evidence="7" type="ORF">MNEG_8769</name>
</gene>
<dbReference type="InterPro" id="IPR002048">
    <property type="entry name" value="EF_hand_dom"/>
</dbReference>
<dbReference type="EMBL" id="KK101924">
    <property type="protein sequence ID" value="KIY99191.1"/>
    <property type="molecule type" value="Genomic_DNA"/>
</dbReference>
<dbReference type="GO" id="GO:0005509">
    <property type="term" value="F:calcium ion binding"/>
    <property type="evidence" value="ECO:0007669"/>
    <property type="project" value="InterPro"/>
</dbReference>
<protein>
    <recommendedName>
        <fullName evidence="6">EF-hand domain-containing protein</fullName>
    </recommendedName>
</protein>
<dbReference type="GO" id="GO:0005737">
    <property type="term" value="C:cytoplasm"/>
    <property type="evidence" value="ECO:0007669"/>
    <property type="project" value="UniProtKB-SubCell"/>
</dbReference>
<evidence type="ECO:0000313" key="7">
    <source>
        <dbReference type="EMBL" id="KIY99191.1"/>
    </source>
</evidence>
<dbReference type="PROSITE" id="PS00018">
    <property type="entry name" value="EF_HAND_1"/>
    <property type="match status" value="2"/>
</dbReference>
<dbReference type="SUPFAM" id="SSF47473">
    <property type="entry name" value="EF-hand"/>
    <property type="match status" value="1"/>
</dbReference>
<evidence type="ECO:0000256" key="5">
    <source>
        <dbReference type="ARBA" id="ARBA00022837"/>
    </source>
</evidence>
<dbReference type="GeneID" id="25741644"/>
<evidence type="ECO:0000259" key="6">
    <source>
        <dbReference type="PROSITE" id="PS50222"/>
    </source>
</evidence>
<dbReference type="AlphaFoldDB" id="A0A0D2MER3"/>
<evidence type="ECO:0000256" key="2">
    <source>
        <dbReference type="ARBA" id="ARBA00022490"/>
    </source>
</evidence>
<feature type="domain" description="EF-hand" evidence="6">
    <location>
        <begin position="41"/>
        <end position="76"/>
    </location>
</feature>
<evidence type="ECO:0000256" key="3">
    <source>
        <dbReference type="ARBA" id="ARBA00022723"/>
    </source>
</evidence>
<dbReference type="SMART" id="SM00054">
    <property type="entry name" value="EFh"/>
    <property type="match status" value="2"/>
</dbReference>
<keyword evidence="3" id="KW-0479">Metal-binding</keyword>
<feature type="non-terminal residue" evidence="7">
    <location>
        <position position="155"/>
    </location>
</feature>
<evidence type="ECO:0000313" key="8">
    <source>
        <dbReference type="Proteomes" id="UP000054498"/>
    </source>
</evidence>
<keyword evidence="2" id="KW-0963">Cytoplasm</keyword>
<name>A0A0D2MER3_9CHLO</name>
<dbReference type="Pfam" id="PF13499">
    <property type="entry name" value="EF-hand_7"/>
    <property type="match status" value="1"/>
</dbReference>
<dbReference type="PROSITE" id="PS50222">
    <property type="entry name" value="EF_HAND_2"/>
    <property type="match status" value="2"/>
</dbReference>
<keyword evidence="4" id="KW-0677">Repeat</keyword>
<organism evidence="7 8">
    <name type="scientific">Monoraphidium neglectum</name>
    <dbReference type="NCBI Taxonomy" id="145388"/>
    <lineage>
        <taxon>Eukaryota</taxon>
        <taxon>Viridiplantae</taxon>
        <taxon>Chlorophyta</taxon>
        <taxon>core chlorophytes</taxon>
        <taxon>Chlorophyceae</taxon>
        <taxon>CS clade</taxon>
        <taxon>Sphaeropleales</taxon>
        <taxon>Selenastraceae</taxon>
        <taxon>Monoraphidium</taxon>
    </lineage>
</organism>
<comment type="subcellular location">
    <subcellularLocation>
        <location evidence="1">Cytoplasm</location>
    </subcellularLocation>
</comment>
<dbReference type="OrthoDB" id="186625at2759"/>
<dbReference type="RefSeq" id="XP_013898211.1">
    <property type="nucleotide sequence ID" value="XM_014042757.1"/>
</dbReference>
<dbReference type="KEGG" id="mng:MNEG_8769"/>
<dbReference type="Proteomes" id="UP000054498">
    <property type="component" value="Unassembled WGS sequence"/>
</dbReference>
<proteinExistence type="predicted"/>
<evidence type="ECO:0000256" key="4">
    <source>
        <dbReference type="ARBA" id="ARBA00022737"/>
    </source>
</evidence>
<dbReference type="InterPro" id="IPR011992">
    <property type="entry name" value="EF-hand-dom_pair"/>
</dbReference>
<sequence length="155" mass="17355">MRARKHTLTQAYVEDLLRRTTIKAWCTTHGKEPAPPRLHPAILRTIREWFDLVDDDGSGTLEHHELMAALQAARIPADARSIHEMIRLMDANRDGRIGWGEFEGYMMQEFAAGKHLLSGEYMLPSGTALPFGAMISKLKRSQILGDVMAGGEART</sequence>
<dbReference type="InterPro" id="IPR018247">
    <property type="entry name" value="EF_Hand_1_Ca_BS"/>
</dbReference>
<dbReference type="GO" id="GO:0048306">
    <property type="term" value="F:calcium-dependent protein binding"/>
    <property type="evidence" value="ECO:0007669"/>
    <property type="project" value="UniProtKB-ARBA"/>
</dbReference>
<keyword evidence="8" id="KW-1185">Reference proteome</keyword>
<dbReference type="PANTHER" id="PTHR46212:SF3">
    <property type="entry name" value="GH27120P"/>
    <property type="match status" value="1"/>
</dbReference>
<dbReference type="STRING" id="145388.A0A0D2MER3"/>
<feature type="domain" description="EF-hand" evidence="6">
    <location>
        <begin position="77"/>
        <end position="112"/>
    </location>
</feature>